<gene>
    <name evidence="2" type="ORF">NEA10_19715</name>
</gene>
<evidence type="ECO:0000256" key="1">
    <source>
        <dbReference type="SAM" id="MobiDB-lite"/>
    </source>
</evidence>
<protein>
    <submittedName>
        <fullName evidence="2">Uncharacterized protein</fullName>
    </submittedName>
</protein>
<sequence>MMGIPAFNQVRRGGCQNDELWQAALESKKNSHPPIPTRDKSSSSTYNINQVGILNTGNVTNHGDQIGEQLP</sequence>
<dbReference type="EMBL" id="CP098611">
    <property type="protein sequence ID" value="USR91023.1"/>
    <property type="molecule type" value="Genomic_DNA"/>
</dbReference>
<reference evidence="2" key="1">
    <citation type="submission" date="2022-06" db="EMBL/GenBank/DDBJ databases">
        <title>Genome sequence of Phormidium yuhuli AB48 isolated from an industrial photobioreactor environment.</title>
        <authorList>
            <person name="Qiu Y."/>
            <person name="Noonan A.J.C."/>
            <person name="Dofher K."/>
            <person name="Koch M."/>
            <person name="Kieft B."/>
            <person name="Lin X."/>
            <person name="Ziels R.M."/>
            <person name="Hallam S.J."/>
        </authorList>
    </citation>
    <scope>NUCLEOTIDE SEQUENCE</scope>
    <source>
        <strain evidence="2">AB48</strain>
    </source>
</reference>
<organism evidence="2 3">
    <name type="scientific">Phormidium yuhuli AB48</name>
    <dbReference type="NCBI Taxonomy" id="2940671"/>
    <lineage>
        <taxon>Bacteria</taxon>
        <taxon>Bacillati</taxon>
        <taxon>Cyanobacteriota</taxon>
        <taxon>Cyanophyceae</taxon>
        <taxon>Oscillatoriophycideae</taxon>
        <taxon>Oscillatoriales</taxon>
        <taxon>Oscillatoriaceae</taxon>
        <taxon>Phormidium</taxon>
        <taxon>Phormidium yuhuli</taxon>
    </lineage>
</organism>
<feature type="region of interest" description="Disordered" evidence="1">
    <location>
        <begin position="24"/>
        <end position="44"/>
    </location>
</feature>
<keyword evidence="3" id="KW-1185">Reference proteome</keyword>
<dbReference type="RefSeq" id="WP_252663057.1">
    <property type="nucleotide sequence ID" value="NZ_CP098611.1"/>
</dbReference>
<proteinExistence type="predicted"/>
<name>A0ABY5ASB6_9CYAN</name>
<evidence type="ECO:0000313" key="2">
    <source>
        <dbReference type="EMBL" id="USR91023.1"/>
    </source>
</evidence>
<evidence type="ECO:0000313" key="3">
    <source>
        <dbReference type="Proteomes" id="UP001056708"/>
    </source>
</evidence>
<accession>A0ABY5ASB6</accession>
<dbReference type="Proteomes" id="UP001056708">
    <property type="component" value="Chromosome"/>
</dbReference>